<dbReference type="RefSeq" id="WP_061603061.1">
    <property type="nucleotide sequence ID" value="NZ_CP071415.1"/>
</dbReference>
<dbReference type="Proteomes" id="UP001208557">
    <property type="component" value="Unassembled WGS sequence"/>
</dbReference>
<gene>
    <name evidence="1" type="ORF">MK406_06585</name>
</gene>
<dbReference type="AlphaFoldDB" id="A0ABD4VJD1"/>
<comment type="caution">
    <text evidence="1">The sequence shown here is derived from an EMBL/GenBank/DDBJ whole genome shotgun (WGS) entry which is preliminary data.</text>
</comment>
<protein>
    <submittedName>
        <fullName evidence="1">Uncharacterized protein</fullName>
    </submittedName>
</protein>
<sequence>MNENLQNFFCEKASKRIGGLIKDAQLSFFEIYPEHSSIISWIVKGKRTNKNPYLLTDTATQRISETLNGYDLSDEDSKKNKRILYWGDDNEIKGYIPELMELLAKNLTEEQQLIFDETLMDDIDFAETTAYTEILNEYPASHIDIDKEELYREAVPISRFVSEQELLKEIEQNFREKFIDFLDSSKGIRTKVQGKDRIINKSITFKNQFGSDDIVNLFLEVVKEHKLPVEESIGQRVYSILKKDVSKLDFLIDNGLVHDAVYSSYSNDYIGDEIFRVEQQFQHEIIQAGQDYIKSLSNAYKNKNKIWNKIR</sequence>
<evidence type="ECO:0000313" key="1">
    <source>
        <dbReference type="EMBL" id="MCY7034731.1"/>
    </source>
</evidence>
<name>A0ABD4VJD1_STRSA</name>
<organism evidence="1 2">
    <name type="scientific">Streptococcus sanguinis</name>
    <dbReference type="NCBI Taxonomy" id="1305"/>
    <lineage>
        <taxon>Bacteria</taxon>
        <taxon>Bacillati</taxon>
        <taxon>Bacillota</taxon>
        <taxon>Bacilli</taxon>
        <taxon>Lactobacillales</taxon>
        <taxon>Streptococcaceae</taxon>
        <taxon>Streptococcus</taxon>
    </lineage>
</organism>
<dbReference type="EMBL" id="JAKUVJ010000005">
    <property type="protein sequence ID" value="MCY7034731.1"/>
    <property type="molecule type" value="Genomic_DNA"/>
</dbReference>
<reference evidence="1 2" key="1">
    <citation type="journal article" date="2022" name="Med Res Arch">
        <title>Genomic identification of streptococcal strains and relation to clinical characteristics. A substudy to The Partial Oral Treatment of Endocarditis (POET) Trial.</title>
        <authorList>
            <person name="Christensen J."/>
            <person name="Jensen C."/>
            <person name="Dargis R."/>
            <person name="Nielsen X."/>
            <person name="Pries- Heje M."/>
            <person name="Wiingaard C."/>
            <person name="Ihlemann N."/>
            <person name="Gill S."/>
            <person name="Bruun N."/>
            <person name="Elming H."/>
            <person name="Povlsen J."/>
            <person name="Madsen T."/>
            <person name="Jensen K."/>
            <person name="Fuursted K."/>
            <person name="Ostergaard L."/>
            <person name="Christiansen U."/>
            <person name="Rosenvinge F."/>
            <person name="Helweg-Larsen J."/>
            <person name="Fosbol E."/>
            <person name="Kober L."/>
            <person name="Torp-Pedersen C."/>
            <person name="Tonder N."/>
            <person name="Moser C."/>
            <person name="Iversen K."/>
            <person name="Bundgaard H."/>
        </authorList>
    </citation>
    <scope>NUCLEOTIDE SEQUENCE [LARGE SCALE GENOMIC DNA]</scope>
    <source>
        <strain evidence="1 2">A12055600</strain>
    </source>
</reference>
<accession>A0ABD4VJD1</accession>
<evidence type="ECO:0000313" key="2">
    <source>
        <dbReference type="Proteomes" id="UP001208557"/>
    </source>
</evidence>
<proteinExistence type="predicted"/>